<reference evidence="2 3" key="1">
    <citation type="submission" date="2019-09" db="EMBL/GenBank/DDBJ databases">
        <title>Genomes of Cryomorphaceae.</title>
        <authorList>
            <person name="Bowman J.P."/>
        </authorList>
    </citation>
    <scope>NUCLEOTIDE SEQUENCE [LARGE SCALE GENOMIC DNA]</scope>
    <source>
        <strain evidence="2 3">KCTC 52047</strain>
    </source>
</reference>
<dbReference type="Pfam" id="PF14391">
    <property type="entry name" value="DUF4421"/>
    <property type="match status" value="1"/>
</dbReference>
<accession>A0A6N6M8M3</accession>
<organism evidence="2 3">
    <name type="scientific">Salibacter halophilus</name>
    <dbReference type="NCBI Taxonomy" id="1803916"/>
    <lineage>
        <taxon>Bacteria</taxon>
        <taxon>Pseudomonadati</taxon>
        <taxon>Bacteroidota</taxon>
        <taxon>Flavobacteriia</taxon>
        <taxon>Flavobacteriales</taxon>
        <taxon>Salibacteraceae</taxon>
        <taxon>Salibacter</taxon>
    </lineage>
</organism>
<dbReference type="Proteomes" id="UP000435357">
    <property type="component" value="Unassembled WGS sequence"/>
</dbReference>
<evidence type="ECO:0000256" key="1">
    <source>
        <dbReference type="SAM" id="SignalP"/>
    </source>
</evidence>
<dbReference type="OrthoDB" id="669053at2"/>
<protein>
    <submittedName>
        <fullName evidence="2">DUF4421 domain-containing protein</fullName>
    </submittedName>
</protein>
<keyword evidence="1" id="KW-0732">Signal</keyword>
<proteinExistence type="predicted"/>
<dbReference type="AlphaFoldDB" id="A0A6N6M8M3"/>
<feature type="signal peptide" evidence="1">
    <location>
        <begin position="1"/>
        <end position="22"/>
    </location>
</feature>
<evidence type="ECO:0000313" key="3">
    <source>
        <dbReference type="Proteomes" id="UP000435357"/>
    </source>
</evidence>
<feature type="chain" id="PRO_5027015358" evidence="1">
    <location>
        <begin position="23"/>
        <end position="340"/>
    </location>
</feature>
<dbReference type="RefSeq" id="WP_151166698.1">
    <property type="nucleotide sequence ID" value="NZ_WACR01000003.1"/>
</dbReference>
<comment type="caution">
    <text evidence="2">The sequence shown here is derived from an EMBL/GenBank/DDBJ whole genome shotgun (WGS) entry which is preliminary data.</text>
</comment>
<sequence length="340" mass="38981">MILSTKNIFSFILAIFPLATYAQLNDQSLYEKSVLWVEENLNYYDSNYVEKFPFKYMVGTRLSRWDNAYDLEFGDNEALNLRSEAFHSVGVSLGYKLISFNYNINFSRFDSQNDLSDNQFNVMLNTSRLVGEFSYSINEGGVTVETYRKEVEGEEQSIDIDKSFDGLRNQSFSLDLHYFFNGKKYSNAAAYSVSYINKQVQNAGSFIAGVSFSGQATYIDFQKLVEETGVESFPNRDELNVNYRTLAINFGYGYSFVFFENWLLNATAIPTAGIKFYEQEENEANGRFALGGKSRLSVVYNRENHFISLNYNNFSEVYFSEDYRLTNTLGTLSLSGGIKF</sequence>
<keyword evidence="3" id="KW-1185">Reference proteome</keyword>
<name>A0A6N6M8M3_9FLAO</name>
<evidence type="ECO:0000313" key="2">
    <source>
        <dbReference type="EMBL" id="KAB1065104.1"/>
    </source>
</evidence>
<gene>
    <name evidence="2" type="ORF">F3059_03905</name>
</gene>
<dbReference type="InterPro" id="IPR025535">
    <property type="entry name" value="DUF4421"/>
</dbReference>
<dbReference type="EMBL" id="WACR01000003">
    <property type="protein sequence ID" value="KAB1065104.1"/>
    <property type="molecule type" value="Genomic_DNA"/>
</dbReference>